<dbReference type="EMBL" id="AQQY01000018">
    <property type="protein sequence ID" value="KCV80739.1"/>
    <property type="molecule type" value="Genomic_DNA"/>
</dbReference>
<gene>
    <name evidence="3" type="ORF">ATO10_15682</name>
</gene>
<keyword evidence="2" id="KW-0732">Signal</keyword>
<feature type="chain" id="PRO_5001571149" description="Lipoprotein" evidence="2">
    <location>
        <begin position="24"/>
        <end position="220"/>
    </location>
</feature>
<accession>A0A058ZGI8</accession>
<comment type="caution">
    <text evidence="3">The sequence shown here is derived from an EMBL/GenBank/DDBJ whole genome shotgun (WGS) entry which is preliminary data.</text>
</comment>
<name>A0A058ZGI8_9RHOB</name>
<organism evidence="3 4">
    <name type="scientific">Actibacterium atlanticum</name>
    <dbReference type="NCBI Taxonomy" id="1461693"/>
    <lineage>
        <taxon>Bacteria</taxon>
        <taxon>Pseudomonadati</taxon>
        <taxon>Pseudomonadota</taxon>
        <taxon>Alphaproteobacteria</taxon>
        <taxon>Rhodobacterales</taxon>
        <taxon>Roseobacteraceae</taxon>
        <taxon>Actibacterium</taxon>
    </lineage>
</organism>
<proteinExistence type="predicted"/>
<feature type="region of interest" description="Disordered" evidence="1">
    <location>
        <begin position="191"/>
        <end position="220"/>
    </location>
</feature>
<protein>
    <recommendedName>
        <fullName evidence="5">Lipoprotein</fullName>
    </recommendedName>
</protein>
<dbReference type="PROSITE" id="PS51257">
    <property type="entry name" value="PROKAR_LIPOPROTEIN"/>
    <property type="match status" value="1"/>
</dbReference>
<dbReference type="Proteomes" id="UP000024836">
    <property type="component" value="Unassembled WGS sequence"/>
</dbReference>
<reference evidence="3 4" key="1">
    <citation type="submission" date="2013-04" db="EMBL/GenBank/DDBJ databases">
        <title>Shimia sp. 22II-S11-Z10 Genome Sequencing.</title>
        <authorList>
            <person name="Lai Q."/>
            <person name="Li G."/>
            <person name="Shao Z."/>
        </authorList>
    </citation>
    <scope>NUCLEOTIDE SEQUENCE [LARGE SCALE GENOMIC DNA]</scope>
    <source>
        <strain evidence="4">22II-S11-Z10</strain>
    </source>
</reference>
<evidence type="ECO:0008006" key="5">
    <source>
        <dbReference type="Google" id="ProtNLM"/>
    </source>
</evidence>
<keyword evidence="4" id="KW-1185">Reference proteome</keyword>
<dbReference type="eggNOG" id="ENOG5030BXW">
    <property type="taxonomic scope" value="Bacteria"/>
</dbReference>
<evidence type="ECO:0000256" key="1">
    <source>
        <dbReference type="SAM" id="MobiDB-lite"/>
    </source>
</evidence>
<dbReference type="RefSeq" id="WP_035253424.1">
    <property type="nucleotide sequence ID" value="NZ_AQQY01000018.1"/>
</dbReference>
<dbReference type="STRING" id="1461693.ATO10_15682"/>
<feature type="signal peptide" evidence="2">
    <location>
        <begin position="1"/>
        <end position="23"/>
    </location>
</feature>
<evidence type="ECO:0000256" key="2">
    <source>
        <dbReference type="SAM" id="SignalP"/>
    </source>
</evidence>
<evidence type="ECO:0000313" key="3">
    <source>
        <dbReference type="EMBL" id="KCV80739.1"/>
    </source>
</evidence>
<evidence type="ECO:0000313" key="4">
    <source>
        <dbReference type="Proteomes" id="UP000024836"/>
    </source>
</evidence>
<dbReference type="AlphaFoldDB" id="A0A058ZGI8"/>
<dbReference type="OrthoDB" id="7834608at2"/>
<sequence length="220" mass="23360">MRISKLFQGAFALGLAATLAGCAGDTSLEGPAVPLGDFKLGYAIVVTENAQKIGPSREASPDEWKELLTRDLEQRFGRYDGDKFYHIAVNLDGYALAVPGIPVVLSPKSATVVSVTIWDDAAGGKINEEPNQITVLESLSGGTILGSGYTKSREEQMANLSRNTAKLIEDWIVENRLEWFGEDGTGLAKLRTGAAPESEGPVLDDALEATDGAADTTSDN</sequence>